<accession>A0A1B1M364</accession>
<proteinExistence type="predicted"/>
<dbReference type="PATRIC" id="fig|1915.4.peg.748"/>
<dbReference type="PROSITE" id="PS01081">
    <property type="entry name" value="HTH_TETR_1"/>
    <property type="match status" value="1"/>
</dbReference>
<protein>
    <submittedName>
        <fullName evidence="4">Regulatory protein, TetR</fullName>
    </submittedName>
</protein>
<dbReference type="PANTHER" id="PTHR30055:SF234">
    <property type="entry name" value="HTH-TYPE TRANSCRIPTIONAL REGULATOR BETI"/>
    <property type="match status" value="1"/>
</dbReference>
<dbReference type="SUPFAM" id="SSF46689">
    <property type="entry name" value="Homeodomain-like"/>
    <property type="match status" value="1"/>
</dbReference>
<dbReference type="Pfam" id="PF00440">
    <property type="entry name" value="TetR_N"/>
    <property type="match status" value="1"/>
</dbReference>
<keyword evidence="5" id="KW-1185">Reference proteome</keyword>
<dbReference type="OrthoDB" id="9795011at2"/>
<dbReference type="KEGG" id="sls:SLINC_0628"/>
<gene>
    <name evidence="4" type="ORF">SLINC_0628</name>
</gene>
<dbReference type="GO" id="GO:0000976">
    <property type="term" value="F:transcription cis-regulatory region binding"/>
    <property type="evidence" value="ECO:0007669"/>
    <property type="project" value="TreeGrafter"/>
</dbReference>
<reference evidence="4 5" key="1">
    <citation type="submission" date="2016-07" db="EMBL/GenBank/DDBJ databases">
        <title>Enhancement of antibiotic productionsby engineered nitrateutilization in actinobacteria.</title>
        <authorList>
            <person name="Meng S.C."/>
        </authorList>
    </citation>
    <scope>NUCLEOTIDE SEQUENCE [LARGE SCALE GENOMIC DNA]</scope>
    <source>
        <strain evidence="4 5">NRRL 2936</strain>
    </source>
</reference>
<organism evidence="4 5">
    <name type="scientific">Streptomyces lincolnensis</name>
    <dbReference type="NCBI Taxonomy" id="1915"/>
    <lineage>
        <taxon>Bacteria</taxon>
        <taxon>Bacillati</taxon>
        <taxon>Actinomycetota</taxon>
        <taxon>Actinomycetes</taxon>
        <taxon>Kitasatosporales</taxon>
        <taxon>Streptomycetaceae</taxon>
        <taxon>Streptomyces</taxon>
    </lineage>
</organism>
<evidence type="ECO:0000256" key="3">
    <source>
        <dbReference type="ARBA" id="ARBA00023163"/>
    </source>
</evidence>
<dbReference type="InterPro" id="IPR001647">
    <property type="entry name" value="HTH_TetR"/>
</dbReference>
<evidence type="ECO:0000313" key="4">
    <source>
        <dbReference type="EMBL" id="ANS62852.1"/>
    </source>
</evidence>
<dbReference type="InterPro" id="IPR049445">
    <property type="entry name" value="TetR_SbtR-like_C"/>
</dbReference>
<dbReference type="AlphaFoldDB" id="A0A1B1M364"/>
<dbReference type="InterPro" id="IPR050109">
    <property type="entry name" value="HTH-type_TetR-like_transc_reg"/>
</dbReference>
<dbReference type="RefSeq" id="WP_067426454.1">
    <property type="nucleotide sequence ID" value="NZ_CP016438.1"/>
</dbReference>
<dbReference type="STRING" id="1915.SLINC_0628"/>
<dbReference type="InterPro" id="IPR023772">
    <property type="entry name" value="DNA-bd_HTH_TetR-type_CS"/>
</dbReference>
<dbReference type="SUPFAM" id="SSF48498">
    <property type="entry name" value="Tetracyclin repressor-like, C-terminal domain"/>
    <property type="match status" value="1"/>
</dbReference>
<evidence type="ECO:0000313" key="5">
    <source>
        <dbReference type="Proteomes" id="UP000092598"/>
    </source>
</evidence>
<evidence type="ECO:0000256" key="2">
    <source>
        <dbReference type="ARBA" id="ARBA00023125"/>
    </source>
</evidence>
<dbReference type="PRINTS" id="PR00455">
    <property type="entry name" value="HTHTETR"/>
</dbReference>
<name>A0A1B1M364_STRLN</name>
<dbReference type="GO" id="GO:0003700">
    <property type="term" value="F:DNA-binding transcription factor activity"/>
    <property type="evidence" value="ECO:0007669"/>
    <property type="project" value="TreeGrafter"/>
</dbReference>
<keyword evidence="3" id="KW-0804">Transcription</keyword>
<sequence length="238" mass="25529">MTPGSQRPDDTTAQPLRSDAERNRGRIIAAARRVLARDGLNASMASVAREAGVGIATMFRHFPTKEELVAAVFADRMDAYAYAYAYADAVATALDDPDPWRGFVGYIQTACAMQAADYGFADVLTTTFPSAKAMEGRRHEALEGMLQLSARAKAAGRLREDFDSTDIALLLMANAGVVNATGGAAPDAWRRVVALFIQSLEAPARGPLPASPDHDALHQTMLRTRPDGLTTMEPDTTS</sequence>
<dbReference type="InterPro" id="IPR036271">
    <property type="entry name" value="Tet_transcr_reg_TetR-rel_C_sf"/>
</dbReference>
<keyword evidence="1" id="KW-0805">Transcription regulation</keyword>
<evidence type="ECO:0000256" key="1">
    <source>
        <dbReference type="ARBA" id="ARBA00023015"/>
    </source>
</evidence>
<dbReference type="Pfam" id="PF21597">
    <property type="entry name" value="TetR_C_43"/>
    <property type="match status" value="1"/>
</dbReference>
<dbReference type="PANTHER" id="PTHR30055">
    <property type="entry name" value="HTH-TYPE TRANSCRIPTIONAL REGULATOR RUTR"/>
    <property type="match status" value="1"/>
</dbReference>
<dbReference type="Gene3D" id="1.10.357.10">
    <property type="entry name" value="Tetracycline Repressor, domain 2"/>
    <property type="match status" value="1"/>
</dbReference>
<dbReference type="InterPro" id="IPR009057">
    <property type="entry name" value="Homeodomain-like_sf"/>
</dbReference>
<keyword evidence="2" id="KW-0238">DNA-binding</keyword>
<dbReference type="EMBL" id="CP016438">
    <property type="protein sequence ID" value="ANS62852.1"/>
    <property type="molecule type" value="Genomic_DNA"/>
</dbReference>
<dbReference type="PROSITE" id="PS50977">
    <property type="entry name" value="HTH_TETR_2"/>
    <property type="match status" value="1"/>
</dbReference>
<dbReference type="Proteomes" id="UP000092598">
    <property type="component" value="Chromosome"/>
</dbReference>